<proteinExistence type="predicted"/>
<reference evidence="1 2" key="1">
    <citation type="submission" date="2014-04" db="EMBL/GenBank/DDBJ databases">
        <authorList>
            <consortium name="DOE Joint Genome Institute"/>
            <person name="Kuo A."/>
            <person name="Zuccaro A."/>
            <person name="Kohler A."/>
            <person name="Nagy L.G."/>
            <person name="Floudas D."/>
            <person name="Copeland A."/>
            <person name="Barry K.W."/>
            <person name="Cichocki N."/>
            <person name="Veneault-Fourrey C."/>
            <person name="LaButti K."/>
            <person name="Lindquist E.A."/>
            <person name="Lipzen A."/>
            <person name="Lundell T."/>
            <person name="Morin E."/>
            <person name="Murat C."/>
            <person name="Sun H."/>
            <person name="Tunlid A."/>
            <person name="Henrissat B."/>
            <person name="Grigoriev I.V."/>
            <person name="Hibbett D.S."/>
            <person name="Martin F."/>
            <person name="Nordberg H.P."/>
            <person name="Cantor M.N."/>
            <person name="Hua S.X."/>
        </authorList>
    </citation>
    <scope>NUCLEOTIDE SEQUENCE [LARGE SCALE GENOMIC DNA]</scope>
    <source>
        <strain evidence="1 2">MAFF 305830</strain>
    </source>
</reference>
<sequence length="417" mass="45205">MYHINEGFYLTEADSHASTGDFVHTSELFLPLQELALTTIPSKWVNPPCSGALDDAFEPSLSPINLGNELGEQQPVLATEVWSHPSATHGAFSIPARQDIIDYTSKVELYINPTSVFSAGLAATVTRDVTGVTLSTPVANTLLSPSGSHKASLRRYICIVCPRTFDRIQRARDCANRDLGMEPYVCGDTRIGTIDPKSTPTLYSSSRGVTPSTMPNEVTFPWGDSPDNDLGFVLSIVSLADEEGVQRPALAREAQANSLAIRNAVNTANGGNPTRYMFQNEAVIEPASIFGVHFPSAVVAEGAIVSPIANTTPLPSGFHVHGQKRYSCAFCPRSFDRIQRAGDCANKDLGLAPYVCGNRCQKLNCTKAYTSEVLLLEHLAPIEKRVRQCSRCGRSVLRKNMARHRLQGACLANAQVP</sequence>
<name>A0A0C3AJ96_SERVB</name>
<protein>
    <recommendedName>
        <fullName evidence="3">C2H2-type domain-containing protein</fullName>
    </recommendedName>
</protein>
<evidence type="ECO:0008006" key="3">
    <source>
        <dbReference type="Google" id="ProtNLM"/>
    </source>
</evidence>
<evidence type="ECO:0000313" key="1">
    <source>
        <dbReference type="EMBL" id="KIM20104.1"/>
    </source>
</evidence>
<dbReference type="Proteomes" id="UP000054097">
    <property type="component" value="Unassembled WGS sequence"/>
</dbReference>
<organism evidence="1 2">
    <name type="scientific">Serendipita vermifera MAFF 305830</name>
    <dbReference type="NCBI Taxonomy" id="933852"/>
    <lineage>
        <taxon>Eukaryota</taxon>
        <taxon>Fungi</taxon>
        <taxon>Dikarya</taxon>
        <taxon>Basidiomycota</taxon>
        <taxon>Agaricomycotina</taxon>
        <taxon>Agaricomycetes</taxon>
        <taxon>Sebacinales</taxon>
        <taxon>Serendipitaceae</taxon>
        <taxon>Serendipita</taxon>
    </lineage>
</organism>
<dbReference type="EMBL" id="KN824475">
    <property type="protein sequence ID" value="KIM20104.1"/>
    <property type="molecule type" value="Genomic_DNA"/>
</dbReference>
<gene>
    <name evidence="1" type="ORF">M408DRAFT_30644</name>
</gene>
<dbReference type="HOGENOM" id="CLU_659163_0_0_1"/>
<accession>A0A0C3AJ96</accession>
<evidence type="ECO:0000313" key="2">
    <source>
        <dbReference type="Proteomes" id="UP000054097"/>
    </source>
</evidence>
<keyword evidence="2" id="KW-1185">Reference proteome</keyword>
<dbReference type="AlphaFoldDB" id="A0A0C3AJ96"/>
<reference evidence="2" key="2">
    <citation type="submission" date="2015-01" db="EMBL/GenBank/DDBJ databases">
        <title>Evolutionary Origins and Diversification of the Mycorrhizal Mutualists.</title>
        <authorList>
            <consortium name="DOE Joint Genome Institute"/>
            <consortium name="Mycorrhizal Genomics Consortium"/>
            <person name="Kohler A."/>
            <person name="Kuo A."/>
            <person name="Nagy L.G."/>
            <person name="Floudas D."/>
            <person name="Copeland A."/>
            <person name="Barry K.W."/>
            <person name="Cichocki N."/>
            <person name="Veneault-Fourrey C."/>
            <person name="LaButti K."/>
            <person name="Lindquist E.A."/>
            <person name="Lipzen A."/>
            <person name="Lundell T."/>
            <person name="Morin E."/>
            <person name="Murat C."/>
            <person name="Riley R."/>
            <person name="Ohm R."/>
            <person name="Sun H."/>
            <person name="Tunlid A."/>
            <person name="Henrissat B."/>
            <person name="Grigoriev I.V."/>
            <person name="Hibbett D.S."/>
            <person name="Martin F."/>
        </authorList>
    </citation>
    <scope>NUCLEOTIDE SEQUENCE [LARGE SCALE GENOMIC DNA]</scope>
    <source>
        <strain evidence="2">MAFF 305830</strain>
    </source>
</reference>
<dbReference type="OrthoDB" id="6077919at2759"/>